<proteinExistence type="predicted"/>
<evidence type="ECO:0000313" key="4">
    <source>
        <dbReference type="Proteomes" id="UP001642409"/>
    </source>
</evidence>
<dbReference type="Proteomes" id="UP001642409">
    <property type="component" value="Unassembled WGS sequence"/>
</dbReference>
<reference evidence="3 4" key="2">
    <citation type="submission" date="2024-07" db="EMBL/GenBank/DDBJ databases">
        <authorList>
            <person name="Akdeniz Z."/>
        </authorList>
    </citation>
    <scope>NUCLEOTIDE SEQUENCE [LARGE SCALE GENOMIC DNA]</scope>
</reference>
<dbReference type="EMBL" id="CAXDID020000636">
    <property type="protein sequence ID" value="CAL6107492.1"/>
    <property type="molecule type" value="Genomic_DNA"/>
</dbReference>
<evidence type="ECO:0000313" key="3">
    <source>
        <dbReference type="EMBL" id="CAL6107492.1"/>
    </source>
</evidence>
<gene>
    <name evidence="2" type="ORF">HINF_LOCUS11208</name>
    <name evidence="3" type="ORF">HINF_LOCUS74517</name>
</gene>
<dbReference type="AlphaFoldDB" id="A0AA86TVX8"/>
<sequence>MSEEYSQPRGGNVKSNIPTIADNLYGRSSNHRVAPAPISVPNPPKSAEQDMETQIQNFKRNSGRIFSYSVLTSVIFTFSFYVLYTKQVASFTNLVPGIPHIIAKNSSFVLYPNAIGFNSYYCREIDLLPTSVQNKIQVQFHSLYKEFKFKVTGYTSFNLSVLSAKTGENFFKNVAVFQDGQRQRNQQLSCTNDACEFKVVSLLTEQNVEIEIKTFNIDLSQCELVKKLKTQSVLHPEQCICTYFYMDKPEQLIVMIQDGAPVTWGISHNIELELLKYQRPEGGMLLQMVVIMFCSVVLCGVGIGIRISQK</sequence>
<evidence type="ECO:0000313" key="2">
    <source>
        <dbReference type="EMBL" id="CAI9923563.1"/>
    </source>
</evidence>
<protein>
    <submittedName>
        <fullName evidence="3">Hypothetical_protein</fullName>
    </submittedName>
</protein>
<feature type="transmembrane region" description="Helical" evidence="1">
    <location>
        <begin position="284"/>
        <end position="305"/>
    </location>
</feature>
<accession>A0AA86TVX8</accession>
<reference evidence="2" key="1">
    <citation type="submission" date="2023-06" db="EMBL/GenBank/DDBJ databases">
        <authorList>
            <person name="Kurt Z."/>
        </authorList>
    </citation>
    <scope>NUCLEOTIDE SEQUENCE</scope>
</reference>
<feature type="transmembrane region" description="Helical" evidence="1">
    <location>
        <begin position="65"/>
        <end position="84"/>
    </location>
</feature>
<evidence type="ECO:0000256" key="1">
    <source>
        <dbReference type="SAM" id="Phobius"/>
    </source>
</evidence>
<keyword evidence="1" id="KW-0472">Membrane</keyword>
<organism evidence="2">
    <name type="scientific">Hexamita inflata</name>
    <dbReference type="NCBI Taxonomy" id="28002"/>
    <lineage>
        <taxon>Eukaryota</taxon>
        <taxon>Metamonada</taxon>
        <taxon>Diplomonadida</taxon>
        <taxon>Hexamitidae</taxon>
        <taxon>Hexamitinae</taxon>
        <taxon>Hexamita</taxon>
    </lineage>
</organism>
<name>A0AA86TVX8_9EUKA</name>
<keyword evidence="4" id="KW-1185">Reference proteome</keyword>
<comment type="caution">
    <text evidence="2">The sequence shown here is derived from an EMBL/GenBank/DDBJ whole genome shotgun (WGS) entry which is preliminary data.</text>
</comment>
<dbReference type="EMBL" id="CATOUU010000284">
    <property type="protein sequence ID" value="CAI9923563.1"/>
    <property type="molecule type" value="Genomic_DNA"/>
</dbReference>
<keyword evidence="1" id="KW-0812">Transmembrane</keyword>
<keyword evidence="1" id="KW-1133">Transmembrane helix</keyword>